<dbReference type="EMBL" id="JACDUT010000003">
    <property type="protein sequence ID" value="MBA2874510.1"/>
    <property type="molecule type" value="Genomic_DNA"/>
</dbReference>
<dbReference type="Proteomes" id="UP000523087">
    <property type="component" value="Unassembled WGS sequence"/>
</dbReference>
<keyword evidence="2" id="KW-1185">Reference proteome</keyword>
<reference evidence="1 2" key="1">
    <citation type="submission" date="2020-07" db="EMBL/GenBank/DDBJ databases">
        <title>Genomic Encyclopedia of Type Strains, Phase IV (KMG-IV): sequencing the most valuable type-strain genomes for metagenomic binning, comparative biology and taxonomic classification.</title>
        <authorList>
            <person name="Goeker M."/>
        </authorList>
    </citation>
    <scope>NUCLEOTIDE SEQUENCE [LARGE SCALE GENOMIC DNA]</scope>
    <source>
        <strain evidence="1 2">DSM 15730</strain>
    </source>
</reference>
<accession>A0A7W0BYF2</accession>
<evidence type="ECO:0000313" key="1">
    <source>
        <dbReference type="EMBL" id="MBA2874510.1"/>
    </source>
</evidence>
<organism evidence="1 2">
    <name type="scientific">Thermaerobacillus caldiproteolyticus</name>
    <dbReference type="NCBI Taxonomy" id="247480"/>
    <lineage>
        <taxon>Bacteria</taxon>
        <taxon>Bacillati</taxon>
        <taxon>Bacillota</taxon>
        <taxon>Bacilli</taxon>
        <taxon>Bacillales</taxon>
        <taxon>Anoxybacillaceae</taxon>
        <taxon>Thermaerobacillus</taxon>
    </lineage>
</organism>
<gene>
    <name evidence="1" type="ORF">HNR31_001280</name>
</gene>
<protein>
    <submittedName>
        <fullName evidence="1">Uncharacterized protein</fullName>
    </submittedName>
</protein>
<dbReference type="AlphaFoldDB" id="A0A7W0BYF2"/>
<evidence type="ECO:0000313" key="2">
    <source>
        <dbReference type="Proteomes" id="UP000523087"/>
    </source>
</evidence>
<comment type="caution">
    <text evidence="1">The sequence shown here is derived from an EMBL/GenBank/DDBJ whole genome shotgun (WGS) entry which is preliminary data.</text>
</comment>
<name>A0A7W0BYF2_9BACL</name>
<sequence length="103" mass="12159">MKIRIANNIKGLSQHFWDSALSSFHRQKRISMQSYFSLLSETKTTVEKIEDIRENYDRLVQKEIKRKTSYGELFRKQPVDGVSTTNKIIHRGVYPEESIKIKL</sequence>
<proteinExistence type="predicted"/>
<dbReference type="RefSeq" id="WP_181555417.1">
    <property type="nucleotide sequence ID" value="NZ_JACDUT010000003.1"/>
</dbReference>